<name>A0A840PJ66_URETH</name>
<feature type="transmembrane region" description="Helical" evidence="1">
    <location>
        <begin position="123"/>
        <end position="143"/>
    </location>
</feature>
<protein>
    <submittedName>
        <fullName evidence="2">Magnesium-transporting ATPase (P-type)</fullName>
    </submittedName>
</protein>
<dbReference type="RefSeq" id="WP_016839034.1">
    <property type="nucleotide sequence ID" value="NZ_JAAXPW010000007.1"/>
</dbReference>
<dbReference type="AlphaFoldDB" id="A0A840PJ66"/>
<dbReference type="PROSITE" id="PS51257">
    <property type="entry name" value="PROKAR_LIPOPROTEIN"/>
    <property type="match status" value="1"/>
</dbReference>
<keyword evidence="1" id="KW-0472">Membrane</keyword>
<evidence type="ECO:0000313" key="2">
    <source>
        <dbReference type="EMBL" id="MBB5148445.1"/>
    </source>
</evidence>
<dbReference type="Proteomes" id="UP000557217">
    <property type="component" value="Unassembled WGS sequence"/>
</dbReference>
<keyword evidence="3" id="KW-1185">Reference proteome</keyword>
<evidence type="ECO:0000313" key="3">
    <source>
        <dbReference type="Proteomes" id="UP000557217"/>
    </source>
</evidence>
<reference evidence="2 3" key="1">
    <citation type="submission" date="2020-08" db="EMBL/GenBank/DDBJ databases">
        <title>Genomic Encyclopedia of Type Strains, Phase IV (KMG-IV): sequencing the most valuable type-strain genomes for metagenomic binning, comparative biology and taxonomic classification.</title>
        <authorList>
            <person name="Goeker M."/>
        </authorList>
    </citation>
    <scope>NUCLEOTIDE SEQUENCE [LARGE SCALE GENOMIC DNA]</scope>
    <source>
        <strain evidence="2 3">DSM 10633</strain>
    </source>
</reference>
<keyword evidence="1" id="KW-1133">Transmembrane helix</keyword>
<organism evidence="2 3">
    <name type="scientific">Ureibacillus thermosphaericus</name>
    <dbReference type="NCBI Taxonomy" id="51173"/>
    <lineage>
        <taxon>Bacteria</taxon>
        <taxon>Bacillati</taxon>
        <taxon>Bacillota</taxon>
        <taxon>Bacilli</taxon>
        <taxon>Bacillales</taxon>
        <taxon>Caryophanaceae</taxon>
        <taxon>Ureibacillus</taxon>
    </lineage>
</organism>
<dbReference type="EMBL" id="JACHGZ010000006">
    <property type="protein sequence ID" value="MBB5148445.1"/>
    <property type="molecule type" value="Genomic_DNA"/>
</dbReference>
<accession>A0A840PJ66</accession>
<evidence type="ECO:0000256" key="1">
    <source>
        <dbReference type="SAM" id="Phobius"/>
    </source>
</evidence>
<feature type="transmembrane region" description="Helical" evidence="1">
    <location>
        <begin position="38"/>
        <end position="55"/>
    </location>
</feature>
<comment type="caution">
    <text evidence="2">The sequence shown here is derived from an EMBL/GenBank/DDBJ whole genome shotgun (WGS) entry which is preliminary data.</text>
</comment>
<gene>
    <name evidence="2" type="ORF">HNR36_000831</name>
</gene>
<keyword evidence="1" id="KW-0812">Transmembrane</keyword>
<proteinExistence type="predicted"/>
<feature type="transmembrane region" description="Helical" evidence="1">
    <location>
        <begin position="94"/>
        <end position="111"/>
    </location>
</feature>
<feature type="transmembrane region" description="Helical" evidence="1">
    <location>
        <begin position="164"/>
        <end position="187"/>
    </location>
</feature>
<feature type="transmembrane region" description="Helical" evidence="1">
    <location>
        <begin position="14"/>
        <end position="32"/>
    </location>
</feature>
<sequence>MNGNEIKNLRMKQLAVTNVILLSCLILFYLMIFFSMNIAHILLVLGILCFIHAGVRMKKGGSTKSIIPIYEKVAIYEKEKLGDEWYKQSKLKNIVYLIIGCIAFLQSYMNWNSTVNFLKPDMIGMFVGITILLLITANVSLLIHNRKIDYSSVKELKGYTWKSVLVAIVLGIVLAIVFFTFIFSYVISNII</sequence>